<proteinExistence type="predicted"/>
<organism evidence="1 2">
    <name type="scientific">Diploscapter pachys</name>
    <dbReference type="NCBI Taxonomy" id="2018661"/>
    <lineage>
        <taxon>Eukaryota</taxon>
        <taxon>Metazoa</taxon>
        <taxon>Ecdysozoa</taxon>
        <taxon>Nematoda</taxon>
        <taxon>Chromadorea</taxon>
        <taxon>Rhabditida</taxon>
        <taxon>Rhabditina</taxon>
        <taxon>Rhabditomorpha</taxon>
        <taxon>Rhabditoidea</taxon>
        <taxon>Rhabditidae</taxon>
        <taxon>Diploscapter</taxon>
    </lineage>
</organism>
<evidence type="ECO:0000313" key="2">
    <source>
        <dbReference type="Proteomes" id="UP000218231"/>
    </source>
</evidence>
<dbReference type="EMBL" id="LIAE01006294">
    <property type="protein sequence ID" value="PAV91747.1"/>
    <property type="molecule type" value="Genomic_DNA"/>
</dbReference>
<protein>
    <recommendedName>
        <fullName evidence="3">DUF4440 domain-containing protein</fullName>
    </recommendedName>
</protein>
<reference evidence="1 2" key="1">
    <citation type="journal article" date="2017" name="Curr. Biol.">
        <title>Genome architecture and evolution of a unichromosomal asexual nematode.</title>
        <authorList>
            <person name="Fradin H."/>
            <person name="Zegar C."/>
            <person name="Gutwein M."/>
            <person name="Lucas J."/>
            <person name="Kovtun M."/>
            <person name="Corcoran D."/>
            <person name="Baugh L.R."/>
            <person name="Kiontke K."/>
            <person name="Gunsalus K."/>
            <person name="Fitch D.H."/>
            <person name="Piano F."/>
        </authorList>
    </citation>
    <scope>NUCLEOTIDE SEQUENCE [LARGE SCALE GENOMIC DNA]</scope>
    <source>
        <strain evidence="1">PF1309</strain>
    </source>
</reference>
<accession>A0A2A2M0I5</accession>
<evidence type="ECO:0008006" key="3">
    <source>
        <dbReference type="Google" id="ProtNLM"/>
    </source>
</evidence>
<gene>
    <name evidence="1" type="ORF">WR25_09250</name>
</gene>
<evidence type="ECO:0000313" key="1">
    <source>
        <dbReference type="EMBL" id="PAV91747.1"/>
    </source>
</evidence>
<sequence>MSLTPKEAEQILTPYVEKYCEVINNGEFHKIGPEFYDENAAMIEKSKNCVWGQKDIGEELKKLATEFGHTKFTAGILKGHYLQIWRKVGDKYVIYHDEFEML</sequence>
<dbReference type="Proteomes" id="UP000218231">
    <property type="component" value="Unassembled WGS sequence"/>
</dbReference>
<name>A0A2A2M0I5_9BILA</name>
<dbReference type="AlphaFoldDB" id="A0A2A2M0I5"/>
<keyword evidence="2" id="KW-1185">Reference proteome</keyword>
<dbReference type="OrthoDB" id="5793381at2759"/>
<comment type="caution">
    <text evidence="1">The sequence shown here is derived from an EMBL/GenBank/DDBJ whole genome shotgun (WGS) entry which is preliminary data.</text>
</comment>